<evidence type="ECO:0000313" key="3">
    <source>
        <dbReference type="Proteomes" id="UP001596333"/>
    </source>
</evidence>
<dbReference type="PANTHER" id="PTHR11373:SF4">
    <property type="entry name" value="DEOXYNUCLEOSIDE TRIPHOSPHATE TRIPHOSPHOHYDROLASE SAMHD1"/>
    <property type="match status" value="1"/>
</dbReference>
<keyword evidence="3" id="KW-1185">Reference proteome</keyword>
<dbReference type="InterPro" id="IPR003607">
    <property type="entry name" value="HD/PDEase_dom"/>
</dbReference>
<evidence type="ECO:0000259" key="1">
    <source>
        <dbReference type="PROSITE" id="PS51831"/>
    </source>
</evidence>
<dbReference type="InterPro" id="IPR050135">
    <property type="entry name" value="dGTPase-like"/>
</dbReference>
<reference evidence="2 3" key="1">
    <citation type="journal article" date="2019" name="Int. J. Syst. Evol. Microbiol.">
        <title>The Global Catalogue of Microorganisms (GCM) 10K type strain sequencing project: providing services to taxonomists for standard genome sequencing and annotation.</title>
        <authorList>
            <consortium name="The Broad Institute Genomics Platform"/>
            <consortium name="The Broad Institute Genome Sequencing Center for Infectious Disease"/>
            <person name="Wu L."/>
            <person name="Ma J."/>
        </authorList>
    </citation>
    <scope>NUCLEOTIDE SEQUENCE [LARGE SCALE GENOMIC DNA]</scope>
    <source>
        <strain evidence="2 3">Y73</strain>
    </source>
</reference>
<proteinExistence type="predicted"/>
<dbReference type="Proteomes" id="UP001596333">
    <property type="component" value="Unassembled WGS sequence"/>
</dbReference>
<dbReference type="InterPro" id="IPR045509">
    <property type="entry name" value="HD_assoc_2"/>
</dbReference>
<organism evidence="2 3">
    <name type="scientific">Halorubrum trueperi</name>
    <dbReference type="NCBI Taxonomy" id="2004704"/>
    <lineage>
        <taxon>Archaea</taxon>
        <taxon>Methanobacteriati</taxon>
        <taxon>Methanobacteriota</taxon>
        <taxon>Stenosarchaea group</taxon>
        <taxon>Halobacteria</taxon>
        <taxon>Halobacteriales</taxon>
        <taxon>Haloferacaceae</taxon>
        <taxon>Halorubrum</taxon>
    </lineage>
</organism>
<dbReference type="InterPro" id="IPR006674">
    <property type="entry name" value="HD_domain"/>
</dbReference>
<dbReference type="Pfam" id="PF19276">
    <property type="entry name" value="HD_assoc_2"/>
    <property type="match status" value="1"/>
</dbReference>
<dbReference type="CDD" id="cd00077">
    <property type="entry name" value="HDc"/>
    <property type="match status" value="1"/>
</dbReference>
<dbReference type="Gene3D" id="1.10.3210.10">
    <property type="entry name" value="Hypothetical protein af1432"/>
    <property type="match status" value="1"/>
</dbReference>
<dbReference type="RefSeq" id="WP_379770157.1">
    <property type="nucleotide sequence ID" value="NZ_JBHSXI010000023.1"/>
</dbReference>
<name>A0ABD5UM26_9EURY</name>
<evidence type="ECO:0000313" key="2">
    <source>
        <dbReference type="EMBL" id="MFC6890341.1"/>
    </source>
</evidence>
<feature type="domain" description="HD" evidence="1">
    <location>
        <begin position="50"/>
        <end position="162"/>
    </location>
</feature>
<protein>
    <submittedName>
        <fullName evidence="2">HD domain-containing protein</fullName>
    </submittedName>
</protein>
<dbReference type="Pfam" id="PF01966">
    <property type="entry name" value="HD"/>
    <property type="match status" value="1"/>
</dbReference>
<comment type="caution">
    <text evidence="2">The sequence shown here is derived from an EMBL/GenBank/DDBJ whole genome shotgun (WGS) entry which is preliminary data.</text>
</comment>
<dbReference type="PROSITE" id="PS51831">
    <property type="entry name" value="HD"/>
    <property type="match status" value="1"/>
</dbReference>
<dbReference type="PANTHER" id="PTHR11373">
    <property type="entry name" value="DEOXYNUCLEOSIDE TRIPHOSPHATE TRIPHOSPHOHYDROLASE"/>
    <property type="match status" value="1"/>
</dbReference>
<sequence length="418" mass="44906">MKAIKDSVHGHVRLGDVATELVDTPAFQRLRHIKQLSTVRLVYPSANHTRFEHSLGVYHLARGAIEGLGLDEDTASHARAAAMLHDVGHGPYGHQTEGIIRRATGRDHDDIAWLLTDANREVCQVLERNGLDPERVASLIAGEGGLGALVSGELDVDRMDYLVRDAHHTGVPYGTVDTGRLVNELRLAGGGGASGAGGMSGTNGTSGAPPVDPGDAELVLAEGNVPTAESLLVARSLMNAVVYRHHVSRVAGAMLERACERYLDRTGTDAAAFRRMADHDLLVELRKTVPALGRRIERRDLYKRAVWVGLDAVPAGTVDAGHEEERAAEREIADATGLDGEEVVVDVPSRPGLKEAGSTVVVDGVPQRLEDASELVSGLRSAERRRWQLGVYCPADRVDDVHRAARDVLGLRIDGRTA</sequence>
<dbReference type="AlphaFoldDB" id="A0ABD5UM26"/>
<gene>
    <name evidence="2" type="ORF">ACFQEY_15185</name>
</gene>
<dbReference type="EMBL" id="JBHSXI010000023">
    <property type="protein sequence ID" value="MFC6890341.1"/>
    <property type="molecule type" value="Genomic_DNA"/>
</dbReference>
<dbReference type="SUPFAM" id="SSF109604">
    <property type="entry name" value="HD-domain/PDEase-like"/>
    <property type="match status" value="1"/>
</dbReference>
<accession>A0ABD5UM26</accession>
<dbReference type="SMART" id="SM00471">
    <property type="entry name" value="HDc"/>
    <property type="match status" value="1"/>
</dbReference>